<evidence type="ECO:0000313" key="2">
    <source>
        <dbReference type="Proteomes" id="UP000006753"/>
    </source>
</evidence>
<dbReference type="HOGENOM" id="CLU_2121605_0_0_1"/>
<dbReference type="InParanoid" id="K1WPS6"/>
<reference evidence="1 2" key="1">
    <citation type="journal article" date="2012" name="BMC Genomics">
        <title>Sequencing the genome of Marssonina brunnea reveals fungus-poplar co-evolution.</title>
        <authorList>
            <person name="Zhu S."/>
            <person name="Cao Y.-Z."/>
            <person name="Jiang C."/>
            <person name="Tan B.-Y."/>
            <person name="Wang Z."/>
            <person name="Feng S."/>
            <person name="Zhang L."/>
            <person name="Su X.-H."/>
            <person name="Brejova B."/>
            <person name="Vinar T."/>
            <person name="Xu M."/>
            <person name="Wang M.-X."/>
            <person name="Zhang S.-G."/>
            <person name="Huang M.-R."/>
            <person name="Wu R."/>
            <person name="Zhou Y."/>
        </authorList>
    </citation>
    <scope>NUCLEOTIDE SEQUENCE [LARGE SCALE GENOMIC DNA]</scope>
    <source>
        <strain evidence="1 2">MB_m1</strain>
    </source>
</reference>
<dbReference type="EMBL" id="JH921446">
    <property type="protein sequence ID" value="EKD14382.1"/>
    <property type="molecule type" value="Genomic_DNA"/>
</dbReference>
<evidence type="ECO:0000313" key="1">
    <source>
        <dbReference type="EMBL" id="EKD14382.1"/>
    </source>
</evidence>
<accession>K1WPS6</accession>
<name>K1WPS6_MARBU</name>
<gene>
    <name evidence="1" type="ORF">MBM_07612</name>
</gene>
<keyword evidence="2" id="KW-1185">Reference proteome</keyword>
<organism evidence="1 2">
    <name type="scientific">Marssonina brunnea f. sp. multigermtubi (strain MB_m1)</name>
    <name type="common">Marssonina leaf spot fungus</name>
    <dbReference type="NCBI Taxonomy" id="1072389"/>
    <lineage>
        <taxon>Eukaryota</taxon>
        <taxon>Fungi</taxon>
        <taxon>Dikarya</taxon>
        <taxon>Ascomycota</taxon>
        <taxon>Pezizomycotina</taxon>
        <taxon>Leotiomycetes</taxon>
        <taxon>Helotiales</taxon>
        <taxon>Drepanopezizaceae</taxon>
        <taxon>Drepanopeziza</taxon>
    </lineage>
</organism>
<sequence>MVSTQSFLSVLFTHAFFNGEECSLIDYNSRASYALRCLDRDIGGIVASLSHNLRSASLADCSLSLAALRTRPVAKQWERNPLVGHTHAGDDIDARYPGYRSDEKWDLDAPTGPT</sequence>
<dbReference type="AlphaFoldDB" id="K1WPS6"/>
<dbReference type="KEGG" id="mbe:MBM_07612"/>
<proteinExistence type="predicted"/>
<dbReference type="Proteomes" id="UP000006753">
    <property type="component" value="Unassembled WGS sequence"/>
</dbReference>
<protein>
    <submittedName>
        <fullName evidence="1">Uncharacterized protein</fullName>
    </submittedName>
</protein>